<feature type="region of interest" description="Disordered" evidence="7">
    <location>
        <begin position="212"/>
        <end position="299"/>
    </location>
</feature>
<evidence type="ECO:0000256" key="5">
    <source>
        <dbReference type="ARBA" id="ARBA00023163"/>
    </source>
</evidence>
<dbReference type="Proteomes" id="UP000789831">
    <property type="component" value="Unassembled WGS sequence"/>
</dbReference>
<dbReference type="AlphaFoldDB" id="A0A9N8W979"/>
<proteinExistence type="inferred from homology"/>
<evidence type="ECO:0000256" key="4">
    <source>
        <dbReference type="ARBA" id="ARBA00023125"/>
    </source>
</evidence>
<keyword evidence="9" id="KW-1185">Reference proteome</keyword>
<dbReference type="GO" id="GO:0001046">
    <property type="term" value="F:core promoter sequence-specific DNA binding"/>
    <property type="evidence" value="ECO:0007669"/>
    <property type="project" value="TreeGrafter"/>
</dbReference>
<dbReference type="Pfam" id="PF12251">
    <property type="entry name" value="SNAPC3"/>
    <property type="match status" value="1"/>
</dbReference>
<sequence>MTDNYYDCINLIEEDPNTTTVDHIKTVVSRLKKFQKRPPEKAFSTALQQASDKSVQRDKYWYLKKDGPSSALFNIRDFRKSFVEKFVEESKTHENQDNATNVFTNYFNQSVEYELAEDEVKKIEEKCGDTDSGRSTISSDSDVDNTRQKRKKNPYLYTSSSESDNEQIKTIVSSEFQKTDQLEMNNNSATITARPESLSIAFILSSEKTTGSIISPDTVRNSPPDKTEPSSISPPMQQESRPIAPKESDINSSSLLNKKRKASDSTRSTPDDDSWLDELFSNDTSISPNQSPASKKRRYNALKNKARKLERMIEKSRLASLKKDNRYKTSHKTRHEINHVPKRLPNKTEVSQINQITESEIILSVAFYDQHRPAQRMQEFLVLGSQPLTKLRDKFYCKQDFVRFDISREIDSEERLNVDLEKKSPSYFFIENTFYNDRRDPDALDYSENIINWVNENNRFEDPKLGRYQTKVMGETKFIDLSIRLNEPYLFCHQGNCQHAVIFRDLRLLEPDMKHEDLNADNYPKVIFRNRIQHHKCRLCKQRPADYVLLDDINSQETPCYWCHNCFVQFHYYDNKLIYGVNSFKIFHYQHED</sequence>
<name>A0A9N8W979_9GLOM</name>
<evidence type="ECO:0000256" key="7">
    <source>
        <dbReference type="SAM" id="MobiDB-lite"/>
    </source>
</evidence>
<dbReference type="OrthoDB" id="3437960at2759"/>
<evidence type="ECO:0000256" key="1">
    <source>
        <dbReference type="ARBA" id="ARBA00004123"/>
    </source>
</evidence>
<dbReference type="PANTHER" id="PTHR13421:SF16">
    <property type="entry name" value="SNRNA-ACTIVATING PROTEIN COMPLEX SUBUNIT 3"/>
    <property type="match status" value="1"/>
</dbReference>
<gene>
    <name evidence="8" type="ORF">AGERDE_LOCUS3006</name>
</gene>
<protein>
    <submittedName>
        <fullName evidence="8">396_t:CDS:1</fullName>
    </submittedName>
</protein>
<evidence type="ECO:0000313" key="9">
    <source>
        <dbReference type="Proteomes" id="UP000789831"/>
    </source>
</evidence>
<evidence type="ECO:0000313" key="8">
    <source>
        <dbReference type="EMBL" id="CAG8476499.1"/>
    </source>
</evidence>
<dbReference type="InterPro" id="IPR022042">
    <property type="entry name" value="snRNA-activating_su3"/>
</dbReference>
<dbReference type="GO" id="GO:0042796">
    <property type="term" value="P:snRNA transcription by RNA polymerase III"/>
    <property type="evidence" value="ECO:0007669"/>
    <property type="project" value="TreeGrafter"/>
</dbReference>
<dbReference type="GO" id="GO:0001006">
    <property type="term" value="F:RNA polymerase III type 3 promoter sequence-specific DNA binding"/>
    <property type="evidence" value="ECO:0007669"/>
    <property type="project" value="TreeGrafter"/>
</dbReference>
<evidence type="ECO:0000256" key="2">
    <source>
        <dbReference type="ARBA" id="ARBA00010410"/>
    </source>
</evidence>
<keyword evidence="5" id="KW-0804">Transcription</keyword>
<evidence type="ECO:0000256" key="3">
    <source>
        <dbReference type="ARBA" id="ARBA00023015"/>
    </source>
</evidence>
<dbReference type="GO" id="GO:0005634">
    <property type="term" value="C:nucleus"/>
    <property type="evidence" value="ECO:0007669"/>
    <property type="project" value="UniProtKB-SubCell"/>
</dbReference>
<comment type="similarity">
    <text evidence="2">Belongs to the SNAPC3/SRD2 family.</text>
</comment>
<dbReference type="GO" id="GO:0019185">
    <property type="term" value="C:snRNA-activating protein complex"/>
    <property type="evidence" value="ECO:0007669"/>
    <property type="project" value="TreeGrafter"/>
</dbReference>
<feature type="compositionally biased region" description="Polar residues" evidence="7">
    <location>
        <begin position="212"/>
        <end position="221"/>
    </location>
</feature>
<keyword evidence="6" id="KW-0539">Nucleus</keyword>
<keyword evidence="3" id="KW-0805">Transcription regulation</keyword>
<organism evidence="8 9">
    <name type="scientific">Ambispora gerdemannii</name>
    <dbReference type="NCBI Taxonomy" id="144530"/>
    <lineage>
        <taxon>Eukaryota</taxon>
        <taxon>Fungi</taxon>
        <taxon>Fungi incertae sedis</taxon>
        <taxon>Mucoromycota</taxon>
        <taxon>Glomeromycotina</taxon>
        <taxon>Glomeromycetes</taxon>
        <taxon>Archaeosporales</taxon>
        <taxon>Ambisporaceae</taxon>
        <taxon>Ambispora</taxon>
    </lineage>
</organism>
<feature type="compositionally biased region" description="Polar residues" evidence="7">
    <location>
        <begin position="281"/>
        <end position="293"/>
    </location>
</feature>
<reference evidence="8" key="1">
    <citation type="submission" date="2021-06" db="EMBL/GenBank/DDBJ databases">
        <authorList>
            <person name="Kallberg Y."/>
            <person name="Tangrot J."/>
            <person name="Rosling A."/>
        </authorList>
    </citation>
    <scope>NUCLEOTIDE SEQUENCE</scope>
    <source>
        <strain evidence="8">MT106</strain>
    </source>
</reference>
<dbReference type="GO" id="GO:0003681">
    <property type="term" value="F:bent DNA binding"/>
    <property type="evidence" value="ECO:0007669"/>
    <property type="project" value="TreeGrafter"/>
</dbReference>
<keyword evidence="4" id="KW-0238">DNA-binding</keyword>
<feature type="compositionally biased region" description="Polar residues" evidence="7">
    <location>
        <begin position="156"/>
        <end position="166"/>
    </location>
</feature>
<evidence type="ECO:0000256" key="6">
    <source>
        <dbReference type="ARBA" id="ARBA00023242"/>
    </source>
</evidence>
<dbReference type="GO" id="GO:0042795">
    <property type="term" value="P:snRNA transcription by RNA polymerase II"/>
    <property type="evidence" value="ECO:0007669"/>
    <property type="project" value="TreeGrafter"/>
</dbReference>
<comment type="caution">
    <text evidence="8">The sequence shown here is derived from an EMBL/GenBank/DDBJ whole genome shotgun (WGS) entry which is preliminary data.</text>
</comment>
<accession>A0A9N8W979</accession>
<feature type="compositionally biased region" description="Polar residues" evidence="7">
    <location>
        <begin position="229"/>
        <end position="240"/>
    </location>
</feature>
<dbReference type="GO" id="GO:0000978">
    <property type="term" value="F:RNA polymerase II cis-regulatory region sequence-specific DNA binding"/>
    <property type="evidence" value="ECO:0007669"/>
    <property type="project" value="TreeGrafter"/>
</dbReference>
<dbReference type="EMBL" id="CAJVPL010000270">
    <property type="protein sequence ID" value="CAG8476499.1"/>
    <property type="molecule type" value="Genomic_DNA"/>
</dbReference>
<dbReference type="PANTHER" id="PTHR13421">
    <property type="entry name" value="SNRNA-ACTIVATING PROTEIN COMPLEX SUBUNIT 3"/>
    <property type="match status" value="1"/>
</dbReference>
<comment type="subcellular location">
    <subcellularLocation>
        <location evidence="1">Nucleus</location>
    </subcellularLocation>
</comment>
<feature type="region of interest" description="Disordered" evidence="7">
    <location>
        <begin position="126"/>
        <end position="166"/>
    </location>
</feature>